<feature type="non-terminal residue" evidence="2">
    <location>
        <position position="700"/>
    </location>
</feature>
<dbReference type="OrthoDB" id="10339633at2759"/>
<dbReference type="AlphaFoldDB" id="A0A1E3PWS0"/>
<accession>A0A1E3PWS0</accession>
<organism evidence="2 3">
    <name type="scientific">Lipomyces starkeyi NRRL Y-11557</name>
    <dbReference type="NCBI Taxonomy" id="675824"/>
    <lineage>
        <taxon>Eukaryota</taxon>
        <taxon>Fungi</taxon>
        <taxon>Dikarya</taxon>
        <taxon>Ascomycota</taxon>
        <taxon>Saccharomycotina</taxon>
        <taxon>Lipomycetes</taxon>
        <taxon>Lipomycetales</taxon>
        <taxon>Lipomycetaceae</taxon>
        <taxon>Lipomyces</taxon>
    </lineage>
</organism>
<evidence type="ECO:0000313" key="3">
    <source>
        <dbReference type="Proteomes" id="UP000094385"/>
    </source>
</evidence>
<evidence type="ECO:0000313" key="2">
    <source>
        <dbReference type="EMBL" id="ODQ69866.1"/>
    </source>
</evidence>
<dbReference type="Proteomes" id="UP000094385">
    <property type="component" value="Unassembled WGS sequence"/>
</dbReference>
<keyword evidence="3" id="KW-1185">Reference proteome</keyword>
<proteinExistence type="predicted"/>
<evidence type="ECO:0000256" key="1">
    <source>
        <dbReference type="SAM" id="MobiDB-lite"/>
    </source>
</evidence>
<protein>
    <submittedName>
        <fullName evidence="2">Uncharacterized protein</fullName>
    </submittedName>
</protein>
<feature type="region of interest" description="Disordered" evidence="1">
    <location>
        <begin position="24"/>
        <end position="56"/>
    </location>
</feature>
<feature type="compositionally biased region" description="Polar residues" evidence="1">
    <location>
        <begin position="44"/>
        <end position="56"/>
    </location>
</feature>
<reference evidence="2 3" key="1">
    <citation type="journal article" date="2016" name="Proc. Natl. Acad. Sci. U.S.A.">
        <title>Comparative genomics of biotechnologically important yeasts.</title>
        <authorList>
            <person name="Riley R."/>
            <person name="Haridas S."/>
            <person name="Wolfe K.H."/>
            <person name="Lopes M.R."/>
            <person name="Hittinger C.T."/>
            <person name="Goeker M."/>
            <person name="Salamov A.A."/>
            <person name="Wisecaver J.H."/>
            <person name="Long T.M."/>
            <person name="Calvey C.H."/>
            <person name="Aerts A.L."/>
            <person name="Barry K.W."/>
            <person name="Choi C."/>
            <person name="Clum A."/>
            <person name="Coughlan A.Y."/>
            <person name="Deshpande S."/>
            <person name="Douglass A.P."/>
            <person name="Hanson S.J."/>
            <person name="Klenk H.-P."/>
            <person name="LaButti K.M."/>
            <person name="Lapidus A."/>
            <person name="Lindquist E.A."/>
            <person name="Lipzen A.M."/>
            <person name="Meier-Kolthoff J.P."/>
            <person name="Ohm R.A."/>
            <person name="Otillar R.P."/>
            <person name="Pangilinan J.L."/>
            <person name="Peng Y."/>
            <person name="Rokas A."/>
            <person name="Rosa C.A."/>
            <person name="Scheuner C."/>
            <person name="Sibirny A.A."/>
            <person name="Slot J.C."/>
            <person name="Stielow J.B."/>
            <person name="Sun H."/>
            <person name="Kurtzman C.P."/>
            <person name="Blackwell M."/>
            <person name="Grigoriev I.V."/>
            <person name="Jeffries T.W."/>
        </authorList>
    </citation>
    <scope>NUCLEOTIDE SEQUENCE [LARGE SCALE GENOMIC DNA]</scope>
    <source>
        <strain evidence="2 3">NRRL Y-11557</strain>
    </source>
</reference>
<gene>
    <name evidence="2" type="ORF">LIPSTDRAFT_75514</name>
</gene>
<name>A0A1E3PWS0_LIPST</name>
<sequence>MPLRGLFSRRQSVDASSLQCDYDGIDATDGRGPSSPPILASRTGPDSSSSGYLNTRTPIPCPSGFEAVRTRAGPDGEYGSVTEWPTFKDYNKETSKRIIQSLQNLDRLKINTALRDYYRLGMPNLKQFRRQINYLRVYLLEGTNFPCVGRYVHVLKVSAEQHAPPSIHTLGHVHYLLDCVPQRLNTREFANSVAECTHERQGTWEYAATSTRVHAICSKDEPNIHYGTIYVRISAWDPDVILIRATKLSHTWLNTLSRARVLGKKIIILVDCSSSQYDGIVRTISLFIHEWHTTHCVHVSNRIMDPAVMYDKYDRDAVSGVRNIAWAFHPLVVSIFRVNDTVSATFTGFHEYLSIFSYVKHWFAPAIAYPTHVDFCIRPPRRIGGNIQTVFWTDEESPIFRITAARFDPRTGGQNIHVVGHNGELVLGEMYALGPDGYDVRGLAIYYDIVVKKIVHIPSYSNRRVVKEGETAVITIIVRKQPPDFHMNESNMRQMRITKDHFSVMTHIPLNSLRPKPPWRLPKPESVPAMSLESTIQAPAQRRYTRPPTGVAVIAIDMLAHAQRFAKWNFRRGTVISLCLPHGWVYARVLDRHPARNVIVVEFVNKPNFMPPDATFQDLIPYAKFATPAWDVVWTSERVAIAEMHDAAAGEISFAGRIVGVEFVSREIPGFNEFLQRQWGNKMEVLNKEIESSDENDDAV</sequence>
<dbReference type="EMBL" id="KV454302">
    <property type="protein sequence ID" value="ODQ69866.1"/>
    <property type="molecule type" value="Genomic_DNA"/>
</dbReference>